<dbReference type="OrthoDB" id="277879at2"/>
<name>A0A517XMI7_9BACT</name>
<sequence length="342" mass="36079">MHTGFILAILATTAAAQGPAPVPLPAWRVSSDKATIGGAAAELTRQTGVPIAVAPDVAEKPCPGVKAAPFWDALDRLAAAADLRVSLRDAGRAVELLPKGNSREVASTAGPFRVVARQVTGRALLAEGLTVHDVQLDLHWERRYPVFRVDSYPHVTQATDDRGVALQAQSAGAKTQPTGALHSASVKLGGLTREAKRIGVLKGYFVVTASEKLLPFRFDVAKKAAPATKDGVTAALTTWTKDGNTWVAEVEWAYPPALPEFESFEAAALVSANEVRLEGPGGKSVAPESRSESVTGRRVSATYYFKADGTTGVGPGWALALDVAATPVEFRVPFDLRDVVLP</sequence>
<evidence type="ECO:0000313" key="1">
    <source>
        <dbReference type="EMBL" id="QDU18697.1"/>
    </source>
</evidence>
<gene>
    <name evidence="1" type="ORF">ETAA1_05900</name>
</gene>
<evidence type="ECO:0000313" key="2">
    <source>
        <dbReference type="Proteomes" id="UP000319576"/>
    </source>
</evidence>
<proteinExistence type="predicted"/>
<protein>
    <submittedName>
        <fullName evidence="1">Uncharacterized protein</fullName>
    </submittedName>
</protein>
<keyword evidence="2" id="KW-1185">Reference proteome</keyword>
<dbReference type="Proteomes" id="UP000319576">
    <property type="component" value="Chromosome"/>
</dbReference>
<dbReference type="KEGG" id="uli:ETAA1_05900"/>
<dbReference type="AlphaFoldDB" id="A0A517XMI7"/>
<accession>A0A517XMI7</accession>
<reference evidence="1 2" key="1">
    <citation type="submission" date="2019-02" db="EMBL/GenBank/DDBJ databases">
        <title>Deep-cultivation of Planctomycetes and their phenomic and genomic characterization uncovers novel biology.</title>
        <authorList>
            <person name="Wiegand S."/>
            <person name="Jogler M."/>
            <person name="Boedeker C."/>
            <person name="Pinto D."/>
            <person name="Vollmers J."/>
            <person name="Rivas-Marin E."/>
            <person name="Kohn T."/>
            <person name="Peeters S.H."/>
            <person name="Heuer A."/>
            <person name="Rast P."/>
            <person name="Oberbeckmann S."/>
            <person name="Bunk B."/>
            <person name="Jeske O."/>
            <person name="Meyerdierks A."/>
            <person name="Storesund J.E."/>
            <person name="Kallscheuer N."/>
            <person name="Luecker S."/>
            <person name="Lage O.M."/>
            <person name="Pohl T."/>
            <person name="Merkel B.J."/>
            <person name="Hornburger P."/>
            <person name="Mueller R.-W."/>
            <person name="Bruemmer F."/>
            <person name="Labrenz M."/>
            <person name="Spormann A.M."/>
            <person name="Op den Camp H."/>
            <person name="Overmann J."/>
            <person name="Amann R."/>
            <person name="Jetten M.S.M."/>
            <person name="Mascher T."/>
            <person name="Medema M.H."/>
            <person name="Devos D.P."/>
            <person name="Kaster A.-K."/>
            <person name="Ovreas L."/>
            <person name="Rohde M."/>
            <person name="Galperin M.Y."/>
            <person name="Jogler C."/>
        </authorList>
    </citation>
    <scope>NUCLEOTIDE SEQUENCE [LARGE SCALE GENOMIC DNA]</scope>
    <source>
        <strain evidence="1 2">ETA_A1</strain>
    </source>
</reference>
<dbReference type="RefSeq" id="WP_145234153.1">
    <property type="nucleotide sequence ID" value="NZ_CP036273.1"/>
</dbReference>
<organism evidence="1 2">
    <name type="scientific">Urbifossiella limnaea</name>
    <dbReference type="NCBI Taxonomy" id="2528023"/>
    <lineage>
        <taxon>Bacteria</taxon>
        <taxon>Pseudomonadati</taxon>
        <taxon>Planctomycetota</taxon>
        <taxon>Planctomycetia</taxon>
        <taxon>Gemmatales</taxon>
        <taxon>Gemmataceae</taxon>
        <taxon>Urbifossiella</taxon>
    </lineage>
</organism>
<dbReference type="EMBL" id="CP036273">
    <property type="protein sequence ID" value="QDU18697.1"/>
    <property type="molecule type" value="Genomic_DNA"/>
</dbReference>